<feature type="transmembrane region" description="Helical" evidence="2">
    <location>
        <begin position="102"/>
        <end position="121"/>
    </location>
</feature>
<sequence>MRRVYEEHGMLALLRLKQARLEVFYYTHFLDLRFHLGWHGAGLQAFHPALLSQEKPHLRSDAPWQPELASGQPPTHRTRTNPPWIDNRFGFGHLFIRGMDKMVLCVGLAFAVMLTIRLGHIPQGRTESGRFQLNLFPKPKRGS</sequence>
<protein>
    <submittedName>
        <fullName evidence="3">Uncharacterized protein</fullName>
    </submittedName>
</protein>
<keyword evidence="2" id="KW-1133">Transmembrane helix</keyword>
<gene>
    <name evidence="3" type="ORF">HWD57_09965</name>
</gene>
<accession>A0A7D5ND48</accession>
<name>A0A7D5ND48_9PROT</name>
<feature type="region of interest" description="Disordered" evidence="1">
    <location>
        <begin position="61"/>
        <end position="82"/>
    </location>
</feature>
<dbReference type="AlphaFoldDB" id="A0A7D5ND48"/>
<proteinExistence type="predicted"/>
<keyword evidence="2" id="KW-0812">Transmembrane</keyword>
<evidence type="ECO:0000256" key="2">
    <source>
        <dbReference type="SAM" id="Phobius"/>
    </source>
</evidence>
<organism evidence="3 4">
    <name type="scientific">Candidatus Accumulibacter cognatus</name>
    <dbReference type="NCBI Taxonomy" id="2954383"/>
    <lineage>
        <taxon>Bacteria</taxon>
        <taxon>Pseudomonadati</taxon>
        <taxon>Pseudomonadota</taxon>
        <taxon>Betaproteobacteria</taxon>
        <taxon>Candidatus Accumulibacter</taxon>
    </lineage>
</organism>
<dbReference type="EMBL" id="CP058708">
    <property type="protein sequence ID" value="QLH50069.1"/>
    <property type="molecule type" value="Genomic_DNA"/>
</dbReference>
<reference evidence="3 4" key="1">
    <citation type="journal article" date="2019" name="Microbiome">
        <title>Annotated bacterial chromosomes from frame-shift-corrected long-read metagenomic data.</title>
        <authorList>
            <person name="Arumugam K."/>
            <person name="Bagci C."/>
            <person name="Bessarab I."/>
            <person name="Beier S."/>
            <person name="Buchfink B."/>
            <person name="Gorska A."/>
            <person name="Qiu G."/>
            <person name="Huson D.H."/>
            <person name="Williams R.B.H."/>
        </authorList>
    </citation>
    <scope>NUCLEOTIDE SEQUENCE [LARGE SCALE GENOMIC DNA]</scope>
    <source>
        <strain evidence="3">SSA1</strain>
    </source>
</reference>
<dbReference type="Proteomes" id="UP000509684">
    <property type="component" value="Chromosome"/>
</dbReference>
<evidence type="ECO:0000313" key="4">
    <source>
        <dbReference type="Proteomes" id="UP000509684"/>
    </source>
</evidence>
<keyword evidence="2" id="KW-0472">Membrane</keyword>
<dbReference type="KEGG" id="acog:HWD57_09965"/>
<evidence type="ECO:0000313" key="3">
    <source>
        <dbReference type="EMBL" id="QLH50069.1"/>
    </source>
</evidence>
<evidence type="ECO:0000256" key="1">
    <source>
        <dbReference type="SAM" id="MobiDB-lite"/>
    </source>
</evidence>